<evidence type="ECO:0000313" key="2">
    <source>
        <dbReference type="Proteomes" id="UP000091857"/>
    </source>
</evidence>
<organism evidence="1 2">
    <name type="scientific">Manihot esculenta</name>
    <name type="common">Cassava</name>
    <name type="synonym">Jatropha manihot</name>
    <dbReference type="NCBI Taxonomy" id="3983"/>
    <lineage>
        <taxon>Eukaryota</taxon>
        <taxon>Viridiplantae</taxon>
        <taxon>Streptophyta</taxon>
        <taxon>Embryophyta</taxon>
        <taxon>Tracheophyta</taxon>
        <taxon>Spermatophyta</taxon>
        <taxon>Magnoliopsida</taxon>
        <taxon>eudicotyledons</taxon>
        <taxon>Gunneridae</taxon>
        <taxon>Pentapetalae</taxon>
        <taxon>rosids</taxon>
        <taxon>fabids</taxon>
        <taxon>Malpighiales</taxon>
        <taxon>Euphorbiaceae</taxon>
        <taxon>Crotonoideae</taxon>
        <taxon>Manihoteae</taxon>
        <taxon>Manihot</taxon>
    </lineage>
</organism>
<reference evidence="2" key="1">
    <citation type="journal article" date="2016" name="Nat. Biotechnol.">
        <title>Sequencing wild and cultivated cassava and related species reveals extensive interspecific hybridization and genetic diversity.</title>
        <authorList>
            <person name="Bredeson J.V."/>
            <person name="Lyons J.B."/>
            <person name="Prochnik S.E."/>
            <person name="Wu G.A."/>
            <person name="Ha C.M."/>
            <person name="Edsinger-Gonzales E."/>
            <person name="Grimwood J."/>
            <person name="Schmutz J."/>
            <person name="Rabbi I.Y."/>
            <person name="Egesi C."/>
            <person name="Nauluvula P."/>
            <person name="Lebot V."/>
            <person name="Ndunguru J."/>
            <person name="Mkamilo G."/>
            <person name="Bart R.S."/>
            <person name="Setter T.L."/>
            <person name="Gleadow R.M."/>
            <person name="Kulakow P."/>
            <person name="Ferguson M.E."/>
            <person name="Rounsley S."/>
            <person name="Rokhsar D.S."/>
        </authorList>
    </citation>
    <scope>NUCLEOTIDE SEQUENCE [LARGE SCALE GENOMIC DNA]</scope>
    <source>
        <strain evidence="2">cv. AM560-2</strain>
    </source>
</reference>
<gene>
    <name evidence="1" type="ORF">MANES_15G179400v8</name>
</gene>
<comment type="caution">
    <text evidence="1">The sequence shown here is derived from an EMBL/GenBank/DDBJ whole genome shotgun (WGS) entry which is preliminary data.</text>
</comment>
<name>A0ACB7GDX7_MANES</name>
<dbReference type="Proteomes" id="UP000091857">
    <property type="component" value="Chromosome 15"/>
</dbReference>
<dbReference type="EMBL" id="CM004401">
    <property type="protein sequence ID" value="KAG8637898.1"/>
    <property type="molecule type" value="Genomic_DNA"/>
</dbReference>
<protein>
    <submittedName>
        <fullName evidence="1">Uncharacterized protein</fullName>
    </submittedName>
</protein>
<proteinExistence type="predicted"/>
<keyword evidence="2" id="KW-1185">Reference proteome</keyword>
<sequence length="545" mass="58789">MDSIGGSATVSRQICHEDCFSGQEANVKVGEEQLQDHGEKLTSSKSEDSSNNKEEGVIESVKAEMGQVREENERLKKMVQQMEKDYQSLKFHFFDLLGQETCKKSEDSTPSSDETEESELVSLCLGRTPSESKKYEKGSNSSRSSRENEDLEAGLTLGLDSKFQMSTELESNPSPENSLDAKEDEAGETWPPSKILKRNIDDEDAKQGDVKRARVCVRARCETPTINDGCQWRKYGQKIAKGNPCPRAYYRCTVIPKCPVRKQVQRCAEDMSILITTYEGIHNHPLPVSATAMASTTSAAASMLLSGSSASQPTLIGSHASATQLNGLSFNNLYDSSTTKQFYIANNPSSPLCPTITLDLTASPSTASSATPPFNWFSSSFTSPSRFPSTSLNFPSPAVWSNGYQNSYGSSLSNLGPYMEKNHQQQALTETLTKAIISDPSFRTVIAAAISSMVAGNGSASASSSQGNQRAAENFGQNLRLGEANNEAVSTSSLNLQNGKGCAPSYISGLSSSSQIGLLQSHVLPSCVLNSASLAANNNNKDQKN</sequence>
<evidence type="ECO:0000313" key="1">
    <source>
        <dbReference type="EMBL" id="KAG8637898.1"/>
    </source>
</evidence>
<accession>A0ACB7GDX7</accession>